<gene>
    <name evidence="1" type="ORF">K6K41_09800</name>
</gene>
<organism evidence="1 2">
    <name type="scientific">Chenggangzhangella methanolivorans</name>
    <dbReference type="NCBI Taxonomy" id="1437009"/>
    <lineage>
        <taxon>Bacteria</taxon>
        <taxon>Pseudomonadati</taxon>
        <taxon>Pseudomonadota</taxon>
        <taxon>Alphaproteobacteria</taxon>
        <taxon>Hyphomicrobiales</taxon>
        <taxon>Methylopilaceae</taxon>
        <taxon>Chenggangzhangella</taxon>
    </lineage>
</organism>
<name>A0A9E6RHR7_9HYPH</name>
<accession>A0A9E6RHR7</accession>
<dbReference type="Proteomes" id="UP000825701">
    <property type="component" value="Chromosome"/>
</dbReference>
<keyword evidence="2" id="KW-1185">Reference proteome</keyword>
<dbReference type="RefSeq" id="WP_261404961.1">
    <property type="nucleotide sequence ID" value="NZ_CP081869.1"/>
</dbReference>
<evidence type="ECO:0000313" key="2">
    <source>
        <dbReference type="Proteomes" id="UP000825701"/>
    </source>
</evidence>
<dbReference type="KEGG" id="cmet:K6K41_09800"/>
<proteinExistence type="predicted"/>
<sequence>MTETPNFPADEPVRLADELAIATMSEALARSPVPIETCAHFIGAAAGLLRATTGNAFAADLLRHLAAEADAGEIIVG</sequence>
<reference evidence="1" key="1">
    <citation type="submission" date="2021-08" db="EMBL/GenBank/DDBJ databases">
        <authorList>
            <person name="Zhang H."/>
            <person name="Xu M."/>
            <person name="Yu Z."/>
            <person name="Yang L."/>
            <person name="Cai Y."/>
        </authorList>
    </citation>
    <scope>NUCLEOTIDE SEQUENCE</scope>
    <source>
        <strain evidence="1">CHL1</strain>
    </source>
</reference>
<protein>
    <submittedName>
        <fullName evidence="1">Uncharacterized protein</fullName>
    </submittedName>
</protein>
<dbReference type="AlphaFoldDB" id="A0A9E6RHR7"/>
<evidence type="ECO:0000313" key="1">
    <source>
        <dbReference type="EMBL" id="QZO01656.1"/>
    </source>
</evidence>
<dbReference type="EMBL" id="CP081869">
    <property type="protein sequence ID" value="QZO01656.1"/>
    <property type="molecule type" value="Genomic_DNA"/>
</dbReference>